<keyword evidence="2" id="KW-0378">Hydrolase</keyword>
<evidence type="ECO:0000256" key="1">
    <source>
        <dbReference type="SAM" id="MobiDB-lite"/>
    </source>
</evidence>
<dbReference type="Pfam" id="PF12118">
    <property type="entry name" value="SprA-related"/>
    <property type="match status" value="1"/>
</dbReference>
<proteinExistence type="predicted"/>
<evidence type="ECO:0000313" key="3">
    <source>
        <dbReference type="Proteomes" id="UP001595741"/>
    </source>
</evidence>
<gene>
    <name evidence="2" type="ORF">ACFOLG_15215</name>
</gene>
<sequence>MAISGISSSGGYGAALYGSAGSLSTIADRSPGYSSGSSSNGKLSEDDQALLRALQNRDREVRAHEQAHLAAASGISVSGPSYDYQQGPDGARYAIGGSVSIEVSPARTPQETAQKARIIQGAALAPAQPSGQDLAVAARARQMELQALAEEAQQRQQQSKLSQAYADGDAPLLQGLAVNTRA</sequence>
<protein>
    <submittedName>
        <fullName evidence="2">Metalloprotease CJM1_0395 family protein</fullName>
    </submittedName>
</protein>
<dbReference type="RefSeq" id="WP_386093332.1">
    <property type="nucleotide sequence ID" value="NZ_JBHRXN010000034.1"/>
</dbReference>
<dbReference type="Proteomes" id="UP001595741">
    <property type="component" value="Unassembled WGS sequence"/>
</dbReference>
<dbReference type="InterPro" id="IPR021973">
    <property type="entry name" value="SprA-related"/>
</dbReference>
<comment type="caution">
    <text evidence="2">The sequence shown here is derived from an EMBL/GenBank/DDBJ whole genome shotgun (WGS) entry which is preliminary data.</text>
</comment>
<dbReference type="GO" id="GO:0008237">
    <property type="term" value="F:metallopeptidase activity"/>
    <property type="evidence" value="ECO:0007669"/>
    <property type="project" value="UniProtKB-KW"/>
</dbReference>
<evidence type="ECO:0000313" key="2">
    <source>
        <dbReference type="EMBL" id="MFC3533527.1"/>
    </source>
</evidence>
<keyword evidence="3" id="KW-1185">Reference proteome</keyword>
<feature type="region of interest" description="Disordered" evidence="1">
    <location>
        <begin position="27"/>
        <end position="50"/>
    </location>
</feature>
<keyword evidence="2" id="KW-0645">Protease</keyword>
<dbReference type="EMBL" id="JBHRXN010000034">
    <property type="protein sequence ID" value="MFC3533527.1"/>
    <property type="molecule type" value="Genomic_DNA"/>
</dbReference>
<organism evidence="2 3">
    <name type="scientific">Vogesella facilis</name>
    <dbReference type="NCBI Taxonomy" id="1655232"/>
    <lineage>
        <taxon>Bacteria</taxon>
        <taxon>Pseudomonadati</taxon>
        <taxon>Pseudomonadota</taxon>
        <taxon>Betaproteobacteria</taxon>
        <taxon>Neisseriales</taxon>
        <taxon>Chromobacteriaceae</taxon>
        <taxon>Vogesella</taxon>
    </lineage>
</organism>
<reference evidence="3" key="1">
    <citation type="journal article" date="2019" name="Int. J. Syst. Evol. Microbiol.">
        <title>The Global Catalogue of Microorganisms (GCM) 10K type strain sequencing project: providing services to taxonomists for standard genome sequencing and annotation.</title>
        <authorList>
            <consortium name="The Broad Institute Genomics Platform"/>
            <consortium name="The Broad Institute Genome Sequencing Center for Infectious Disease"/>
            <person name="Wu L."/>
            <person name="Ma J."/>
        </authorList>
    </citation>
    <scope>NUCLEOTIDE SEQUENCE [LARGE SCALE GENOMIC DNA]</scope>
    <source>
        <strain evidence="3">KCTC 42742</strain>
    </source>
</reference>
<keyword evidence="2" id="KW-0482">Metalloprotease</keyword>
<accession>A0ABV7RJD3</accession>
<feature type="compositionally biased region" description="Low complexity" evidence="1">
    <location>
        <begin position="27"/>
        <end position="42"/>
    </location>
</feature>
<name>A0ABV7RJD3_9NEIS</name>